<feature type="transmembrane region" description="Helical" evidence="5">
    <location>
        <begin position="226"/>
        <end position="247"/>
    </location>
</feature>
<evidence type="ECO:0000313" key="8">
    <source>
        <dbReference type="Proteomes" id="UP001430306"/>
    </source>
</evidence>
<feature type="compositionally biased region" description="Polar residues" evidence="4">
    <location>
        <begin position="1242"/>
        <end position="1256"/>
    </location>
</feature>
<feature type="transmembrane region" description="Helical" evidence="5">
    <location>
        <begin position="254"/>
        <end position="277"/>
    </location>
</feature>
<dbReference type="EMBL" id="JAJKFW010000063">
    <property type="protein sequence ID" value="MCC9645065.1"/>
    <property type="molecule type" value="Genomic_DNA"/>
</dbReference>
<reference evidence="7" key="1">
    <citation type="submission" date="2021-11" db="EMBL/GenBank/DDBJ databases">
        <title>Genome sequence.</title>
        <authorList>
            <person name="Sun Q."/>
        </authorList>
    </citation>
    <scope>NUCLEOTIDE SEQUENCE</scope>
    <source>
        <strain evidence="7">JC740</strain>
    </source>
</reference>
<dbReference type="RefSeq" id="WP_230276719.1">
    <property type="nucleotide sequence ID" value="NZ_JAJKFW010000063.1"/>
</dbReference>
<proteinExistence type="predicted"/>
<dbReference type="InterPro" id="IPR002543">
    <property type="entry name" value="FtsK_dom"/>
</dbReference>
<evidence type="ECO:0000259" key="6">
    <source>
        <dbReference type="PROSITE" id="PS50901"/>
    </source>
</evidence>
<dbReference type="InterPro" id="IPR050206">
    <property type="entry name" value="FtsK/SpoIIIE/SftA"/>
</dbReference>
<keyword evidence="5" id="KW-1133">Transmembrane helix</keyword>
<dbReference type="InterPro" id="IPR027417">
    <property type="entry name" value="P-loop_NTPase"/>
</dbReference>
<feature type="binding site" evidence="3">
    <location>
        <begin position="864"/>
        <end position="871"/>
    </location>
    <ligand>
        <name>ATP</name>
        <dbReference type="ChEBI" id="CHEBI:30616"/>
    </ligand>
</feature>
<gene>
    <name evidence="7" type="ORF">LOC71_22535</name>
</gene>
<name>A0ABS8NNF5_9BACT</name>
<organism evidence="7 8">
    <name type="scientific">Rhodopirellula halodulae</name>
    <dbReference type="NCBI Taxonomy" id="2894198"/>
    <lineage>
        <taxon>Bacteria</taxon>
        <taxon>Pseudomonadati</taxon>
        <taxon>Planctomycetota</taxon>
        <taxon>Planctomycetia</taxon>
        <taxon>Pirellulales</taxon>
        <taxon>Pirellulaceae</taxon>
        <taxon>Rhodopirellula</taxon>
    </lineage>
</organism>
<evidence type="ECO:0000313" key="7">
    <source>
        <dbReference type="EMBL" id="MCC9645065.1"/>
    </source>
</evidence>
<comment type="caution">
    <text evidence="7">The sequence shown here is derived from an EMBL/GenBank/DDBJ whole genome shotgun (WGS) entry which is preliminary data.</text>
</comment>
<dbReference type="SUPFAM" id="SSF52540">
    <property type="entry name" value="P-loop containing nucleoside triphosphate hydrolases"/>
    <property type="match status" value="1"/>
</dbReference>
<keyword evidence="8" id="KW-1185">Reference proteome</keyword>
<dbReference type="PANTHER" id="PTHR22683:SF41">
    <property type="entry name" value="DNA TRANSLOCASE FTSK"/>
    <property type="match status" value="1"/>
</dbReference>
<accession>A0ABS8NNF5</accession>
<evidence type="ECO:0000256" key="2">
    <source>
        <dbReference type="ARBA" id="ARBA00022840"/>
    </source>
</evidence>
<dbReference type="CDD" id="cd01127">
    <property type="entry name" value="TrwB_TraG_TraD_VirD4"/>
    <property type="match status" value="1"/>
</dbReference>
<dbReference type="PROSITE" id="PS50901">
    <property type="entry name" value="FTSK"/>
    <property type="match status" value="1"/>
</dbReference>
<feature type="region of interest" description="Disordered" evidence="4">
    <location>
        <begin position="1238"/>
        <end position="1261"/>
    </location>
</feature>
<evidence type="ECO:0000256" key="3">
    <source>
        <dbReference type="PROSITE-ProRule" id="PRU00289"/>
    </source>
</evidence>
<dbReference type="PANTHER" id="PTHR22683">
    <property type="entry name" value="SPORULATION PROTEIN RELATED"/>
    <property type="match status" value="1"/>
</dbReference>
<feature type="compositionally biased region" description="Low complexity" evidence="4">
    <location>
        <begin position="496"/>
        <end position="510"/>
    </location>
</feature>
<evidence type="ECO:0000256" key="4">
    <source>
        <dbReference type="SAM" id="MobiDB-lite"/>
    </source>
</evidence>
<sequence length="1425" mass="157622">MKDNAVSPALLFAPERQHRLLHGLIKRVADTREEHSRLVRQQGDQHADLEQQLAEQLAAIKQNCNADRLSTLKQWDVAQEKAIEAYEQATLKTRDELRRCSAKFRRQLAEEEAAINGKVEKRLIAVQSQYDARKDQPKKLAKKEHQQLDEALAESDADIEWARALTIRRLNRLLDVQTPKDLYSEFGETRPESVVDSVELIRRQNRRLKSTVAEMQTGFAAHVVDAVYYLPSLVAFLLLIFAGTSILMRAEPLIHYLIGSVVVSGLIGFTCYLILMWPLRRMTRSLHPVTERNRLTSQDAVQHAKRISTAAAKKASQELLQQRDSHVKEAKSWQAKQLQTARNDLAAKQQAEETRLKEQLLRIDTQFRSGFEELQRTMRERADQTATQINQKLSQSDAAAGQTLQAVAQQHQHTLESLASRLENGLQRGMTRIMAANDLVEYRYPHWDELLTDPPPVHASLDFLPLGSLRLGQRLKRQFDSALGLEQPTSHDHSATKNGAAQNGANNNRTAKPRILDQLAVPDTMSIAMHRRQHSGVIIEAPTAHVEDGLKIAHQLLWRLLSAAPPGKAHVTLIDPAGRGQNFSSFLALADFDPNLIHHRVWTNGDQITARIAEISHHAENVLQSCLRDEYERLEDYNAVAGSLAQPYEAIAAVGFPDGLSRESYAHLNSLIRSGIRCGVFVILVVDSKHEWPADMPMFDHPNLLRIKYGELGLDSGEEKLRKDPSVAFDGLERSTLGSDPAPAEDGIIPIGSRQRVRLLDEGVTAGHWRLLNAGLDEFEFWPAPEPMPQDRSALIHRIGRQAQEAAQVVVPLLSLFPDGRMPSGEATHSASDGLAITIGSSGAGRNRTLALGEGVRQHVLVAGKTGSGKSTLLHSIVTSGAAQYTPDELQFYLLDFKKGVEFKIYADSRLPHARVIGIESEREFGRSVLQRLDTELSTRGELFREAGVQELEAYRNVRPEKVMPRIMLVVDEFQELFTRDDTLAADCTTLLDRLVRQGRSFGIHIVLSSQSLAGANSLPRATLGQMAVRIAMQCSESDAALILSDDNTAARLISRPGEAIYNDESGLIEGNQPFQVAYLDSAQQSDLLEKIVQRDENWQRELGPAVVFEGNRPGRFTAEMAQQTIESSSATDRFVGLLGEAVELGPPCGLRLQPTTGRNALIVVGARNRPSLLASLLVTAKTHSPETHFLLFDGARAEEGESASQWLMEKQIGDELLRPRDAEPAMVQLSHFVNRRLGKPSETTDATKSSPSTAFSLDGGNLVASEESNDVIQPLQGLPENDDAPVVILLDGLDRFRDLRQSDSMGFSLDSASKITGCDALQTVLREGPAVNVFTILTLPSAETLGRWLPRQSHHDLELRIVGPLNAGDSSLLIDSPAASDLSAATMILYDDSDGRTTKFRLCDLPTAGECLTLQANSESQTNS</sequence>
<evidence type="ECO:0000256" key="5">
    <source>
        <dbReference type="SAM" id="Phobius"/>
    </source>
</evidence>
<keyword evidence="5" id="KW-0812">Transmembrane</keyword>
<dbReference type="Gene3D" id="3.40.50.300">
    <property type="entry name" value="P-loop containing nucleotide triphosphate hydrolases"/>
    <property type="match status" value="2"/>
</dbReference>
<keyword evidence="2 3" id="KW-0067">ATP-binding</keyword>
<keyword evidence="1 3" id="KW-0547">Nucleotide-binding</keyword>
<feature type="region of interest" description="Disordered" evidence="4">
    <location>
        <begin position="486"/>
        <end position="513"/>
    </location>
</feature>
<feature type="domain" description="FtsK" evidence="6">
    <location>
        <begin position="845"/>
        <end position="1042"/>
    </location>
</feature>
<keyword evidence="5" id="KW-0472">Membrane</keyword>
<evidence type="ECO:0000256" key="1">
    <source>
        <dbReference type="ARBA" id="ARBA00022741"/>
    </source>
</evidence>
<dbReference type="Pfam" id="PF01580">
    <property type="entry name" value="FtsK_SpoIIIE"/>
    <property type="match status" value="1"/>
</dbReference>
<protein>
    <submittedName>
        <fullName evidence="7">AAA family ATPase</fullName>
    </submittedName>
</protein>
<dbReference type="Proteomes" id="UP001430306">
    <property type="component" value="Unassembled WGS sequence"/>
</dbReference>